<dbReference type="Pfam" id="PF00465">
    <property type="entry name" value="Fe-ADH"/>
    <property type="match status" value="1"/>
</dbReference>
<proteinExistence type="inferred from homology"/>
<protein>
    <submittedName>
        <fullName evidence="6">Iron-containing alcohol dehydrogenase</fullName>
    </submittedName>
</protein>
<dbReference type="PROSITE" id="PS00913">
    <property type="entry name" value="ADH_IRON_1"/>
    <property type="match status" value="1"/>
</dbReference>
<evidence type="ECO:0000259" key="4">
    <source>
        <dbReference type="Pfam" id="PF00465"/>
    </source>
</evidence>
<dbReference type="GO" id="GO:0004022">
    <property type="term" value="F:alcohol dehydrogenase (NAD+) activity"/>
    <property type="evidence" value="ECO:0007669"/>
    <property type="project" value="TreeGrafter"/>
</dbReference>
<dbReference type="InterPro" id="IPR039697">
    <property type="entry name" value="Alcohol_dehydrogenase_Fe"/>
</dbReference>
<dbReference type="Gene3D" id="3.40.50.1970">
    <property type="match status" value="1"/>
</dbReference>
<comment type="similarity">
    <text evidence="1">Belongs to the iron-containing alcohol dehydrogenase family.</text>
</comment>
<dbReference type="PANTHER" id="PTHR11496:SF102">
    <property type="entry name" value="ALCOHOL DEHYDROGENASE 4"/>
    <property type="match status" value="1"/>
</dbReference>
<dbReference type="GO" id="GO:0046872">
    <property type="term" value="F:metal ion binding"/>
    <property type="evidence" value="ECO:0007669"/>
    <property type="project" value="InterPro"/>
</dbReference>
<dbReference type="PANTHER" id="PTHR11496">
    <property type="entry name" value="ALCOHOL DEHYDROGENASE"/>
    <property type="match status" value="1"/>
</dbReference>
<keyword evidence="3" id="KW-0520">NAD</keyword>
<organism evidence="6">
    <name type="scientific">Thermogladius calderae</name>
    <dbReference type="NCBI Taxonomy" id="1200300"/>
    <lineage>
        <taxon>Archaea</taxon>
        <taxon>Thermoproteota</taxon>
        <taxon>Thermoprotei</taxon>
        <taxon>Desulfurococcales</taxon>
        <taxon>Desulfurococcaceae</taxon>
        <taxon>Thermogladius</taxon>
    </lineage>
</organism>
<dbReference type="AlphaFoldDB" id="A0A7J3XXJ2"/>
<feature type="domain" description="Alcohol dehydrogenase iron-type/glycerol dehydrogenase GldA" evidence="4">
    <location>
        <begin position="13"/>
        <end position="176"/>
    </location>
</feature>
<reference evidence="6" key="1">
    <citation type="journal article" date="2020" name="mSystems">
        <title>Genome- and Community-Level Interaction Insights into Carbon Utilization and Element Cycling Functions of Hydrothermarchaeota in Hydrothermal Sediment.</title>
        <authorList>
            <person name="Zhou Z."/>
            <person name="Liu Y."/>
            <person name="Xu W."/>
            <person name="Pan J."/>
            <person name="Luo Z.H."/>
            <person name="Li M."/>
        </authorList>
    </citation>
    <scope>NUCLEOTIDE SEQUENCE [LARGE SCALE GENOMIC DNA]</scope>
    <source>
        <strain evidence="6">SpSt-110</strain>
    </source>
</reference>
<accession>A0A7J3XXJ2</accession>
<dbReference type="Pfam" id="PF25137">
    <property type="entry name" value="ADH_Fe_C"/>
    <property type="match status" value="1"/>
</dbReference>
<keyword evidence="2" id="KW-0560">Oxidoreductase</keyword>
<evidence type="ECO:0000256" key="1">
    <source>
        <dbReference type="ARBA" id="ARBA00007358"/>
    </source>
</evidence>
<comment type="caution">
    <text evidence="6">The sequence shown here is derived from an EMBL/GenBank/DDBJ whole genome shotgun (WGS) entry which is preliminary data.</text>
</comment>
<evidence type="ECO:0000259" key="5">
    <source>
        <dbReference type="Pfam" id="PF25137"/>
    </source>
</evidence>
<evidence type="ECO:0000256" key="2">
    <source>
        <dbReference type="ARBA" id="ARBA00023002"/>
    </source>
</evidence>
<sequence length="385" mass="42163">MKTFRVYNGGIELVFGPNSLAELRRVLASMKRPVIVTGSRSARESGALGEVARLLDESGVGYVVYDKARPNPTVEEAEDLARFYEAEGCGGFIAIGGGSVIDLAKSARALVAGGGRMLDYFYGVKQPPRAKPTLVAVNLTHGTGSEADRFAVLTYEAEVEKRGFPAGYPDYSVDDPRYTLTLPLNQSIYTSVDALSHVIEASTSRLSSPFVEAISAEAATRIFAYLPRVAENPRDLEARYWLLYASMLGGVAIDHALTHLGHGLEHLLSAYNPRLPHGAGLAIIHSKLIEEIYRARPLEARRILSNLDPSLRPRPEDAGRAGEVFRGFLARVGFKETLGDYGFTRGEVERLFKMILVKESMRRYIDLAPFKVGEELLKEVASSLA</sequence>
<dbReference type="InterPro" id="IPR056798">
    <property type="entry name" value="ADH_Fe_C"/>
</dbReference>
<dbReference type="InterPro" id="IPR018211">
    <property type="entry name" value="ADH_Fe_CS"/>
</dbReference>
<name>A0A7J3XXJ2_9CREN</name>
<evidence type="ECO:0000313" key="6">
    <source>
        <dbReference type="EMBL" id="HHP67396.1"/>
    </source>
</evidence>
<gene>
    <name evidence="6" type="ORF">ENM60_01165</name>
</gene>
<dbReference type="InterPro" id="IPR001670">
    <property type="entry name" value="ADH_Fe/GldA"/>
</dbReference>
<dbReference type="EMBL" id="DRYK01000023">
    <property type="protein sequence ID" value="HHP67396.1"/>
    <property type="molecule type" value="Genomic_DNA"/>
</dbReference>
<dbReference type="Gene3D" id="1.20.1090.10">
    <property type="entry name" value="Dehydroquinate synthase-like - alpha domain"/>
    <property type="match status" value="1"/>
</dbReference>
<evidence type="ECO:0000256" key="3">
    <source>
        <dbReference type="ARBA" id="ARBA00023027"/>
    </source>
</evidence>
<dbReference type="FunFam" id="3.40.50.1970:FF:000003">
    <property type="entry name" value="Alcohol dehydrogenase, iron-containing"/>
    <property type="match status" value="1"/>
</dbReference>
<dbReference type="SUPFAM" id="SSF56796">
    <property type="entry name" value="Dehydroquinate synthase-like"/>
    <property type="match status" value="1"/>
</dbReference>
<feature type="domain" description="Fe-containing alcohol dehydrogenase-like C-terminal" evidence="5">
    <location>
        <begin position="188"/>
        <end position="353"/>
    </location>
</feature>